<feature type="non-terminal residue" evidence="2">
    <location>
        <position position="1"/>
    </location>
</feature>
<feature type="transmembrane region" description="Helical" evidence="1">
    <location>
        <begin position="37"/>
        <end position="68"/>
    </location>
</feature>
<keyword evidence="1" id="KW-0812">Transmembrane</keyword>
<organism evidence="2 3">
    <name type="scientific">Genlisea aurea</name>
    <dbReference type="NCBI Taxonomy" id="192259"/>
    <lineage>
        <taxon>Eukaryota</taxon>
        <taxon>Viridiplantae</taxon>
        <taxon>Streptophyta</taxon>
        <taxon>Embryophyta</taxon>
        <taxon>Tracheophyta</taxon>
        <taxon>Spermatophyta</taxon>
        <taxon>Magnoliopsida</taxon>
        <taxon>eudicotyledons</taxon>
        <taxon>Gunneridae</taxon>
        <taxon>Pentapetalae</taxon>
        <taxon>asterids</taxon>
        <taxon>lamiids</taxon>
        <taxon>Lamiales</taxon>
        <taxon>Lentibulariaceae</taxon>
        <taxon>Genlisea</taxon>
    </lineage>
</organism>
<keyword evidence="1" id="KW-1133">Transmembrane helix</keyword>
<evidence type="ECO:0000313" key="2">
    <source>
        <dbReference type="EMBL" id="EPS65889.1"/>
    </source>
</evidence>
<reference evidence="2 3" key="1">
    <citation type="journal article" date="2013" name="BMC Genomics">
        <title>The miniature genome of a carnivorous plant Genlisea aurea contains a low number of genes and short non-coding sequences.</title>
        <authorList>
            <person name="Leushkin E.V."/>
            <person name="Sutormin R.A."/>
            <person name="Nabieva E.R."/>
            <person name="Penin A.A."/>
            <person name="Kondrashov A.S."/>
            <person name="Logacheva M.D."/>
        </authorList>
    </citation>
    <scope>NUCLEOTIDE SEQUENCE [LARGE SCALE GENOMIC DNA]</scope>
</reference>
<evidence type="ECO:0000313" key="3">
    <source>
        <dbReference type="Proteomes" id="UP000015453"/>
    </source>
</evidence>
<accession>S8CG56</accession>
<feature type="non-terminal residue" evidence="2">
    <location>
        <position position="74"/>
    </location>
</feature>
<keyword evidence="1" id="KW-0472">Membrane</keyword>
<comment type="caution">
    <text evidence="2">The sequence shown here is derived from an EMBL/GenBank/DDBJ whole genome shotgun (WGS) entry which is preliminary data.</text>
</comment>
<dbReference type="EMBL" id="AUSU01003973">
    <property type="protein sequence ID" value="EPS65889.1"/>
    <property type="molecule type" value="Genomic_DNA"/>
</dbReference>
<dbReference type="AlphaFoldDB" id="S8CG56"/>
<dbReference type="Proteomes" id="UP000015453">
    <property type="component" value="Unassembled WGS sequence"/>
</dbReference>
<proteinExistence type="predicted"/>
<name>S8CG56_9LAMI</name>
<gene>
    <name evidence="2" type="ORF">M569_08894</name>
</gene>
<evidence type="ECO:0000256" key="1">
    <source>
        <dbReference type="SAM" id="Phobius"/>
    </source>
</evidence>
<sequence length="74" mass="8492">INRNENDVVNPSDRLPFPGVAAVLKYFLGVGRRRWRMLFLLLSLPFLVPLLCVTCPLVLAVEICAVVCRKRRRK</sequence>
<protein>
    <submittedName>
        <fullName evidence="2">Uncharacterized protein</fullName>
    </submittedName>
</protein>
<keyword evidence="3" id="KW-1185">Reference proteome</keyword>